<dbReference type="Pfam" id="PF12833">
    <property type="entry name" value="HTH_18"/>
    <property type="match status" value="1"/>
</dbReference>
<dbReference type="InterPro" id="IPR050204">
    <property type="entry name" value="AraC_XylS_family_regulators"/>
</dbReference>
<dbReference type="InterPro" id="IPR009057">
    <property type="entry name" value="Homeodomain-like_sf"/>
</dbReference>
<dbReference type="Gene3D" id="1.10.10.60">
    <property type="entry name" value="Homeodomain-like"/>
    <property type="match status" value="1"/>
</dbReference>
<evidence type="ECO:0000256" key="3">
    <source>
        <dbReference type="ARBA" id="ARBA00023163"/>
    </source>
</evidence>
<reference evidence="6" key="1">
    <citation type="journal article" date="2019" name="Int. J. Syst. Evol. Microbiol.">
        <title>The Global Catalogue of Microorganisms (GCM) 10K type strain sequencing project: providing services to taxonomists for standard genome sequencing and annotation.</title>
        <authorList>
            <consortium name="The Broad Institute Genomics Platform"/>
            <consortium name="The Broad Institute Genome Sequencing Center for Infectious Disease"/>
            <person name="Wu L."/>
            <person name="Ma J."/>
        </authorList>
    </citation>
    <scope>NUCLEOTIDE SEQUENCE [LARGE SCALE GENOMIC DNA]</scope>
    <source>
        <strain evidence="6">CCUG 48884</strain>
    </source>
</reference>
<dbReference type="SMART" id="SM00342">
    <property type="entry name" value="HTH_ARAC"/>
    <property type="match status" value="1"/>
</dbReference>
<accession>A0ABW3WF88</accession>
<dbReference type="SUPFAM" id="SSF46689">
    <property type="entry name" value="Homeodomain-like"/>
    <property type="match status" value="2"/>
</dbReference>
<feature type="domain" description="HTH araC/xylS-type" evidence="4">
    <location>
        <begin position="148"/>
        <end position="246"/>
    </location>
</feature>
<evidence type="ECO:0000313" key="6">
    <source>
        <dbReference type="Proteomes" id="UP001597158"/>
    </source>
</evidence>
<keyword evidence="6" id="KW-1185">Reference proteome</keyword>
<organism evidence="5 6">
    <name type="scientific">Thauera mechernichensis</name>
    <dbReference type="NCBI Taxonomy" id="82788"/>
    <lineage>
        <taxon>Bacteria</taxon>
        <taxon>Pseudomonadati</taxon>
        <taxon>Pseudomonadota</taxon>
        <taxon>Betaproteobacteria</taxon>
        <taxon>Rhodocyclales</taxon>
        <taxon>Zoogloeaceae</taxon>
        <taxon>Thauera</taxon>
    </lineage>
</organism>
<name>A0ABW3WF88_9RHOO</name>
<keyword evidence="1" id="KW-0805">Transcription regulation</keyword>
<dbReference type="PROSITE" id="PS01124">
    <property type="entry name" value="HTH_ARAC_FAMILY_2"/>
    <property type="match status" value="1"/>
</dbReference>
<proteinExistence type="predicted"/>
<evidence type="ECO:0000256" key="2">
    <source>
        <dbReference type="ARBA" id="ARBA00023125"/>
    </source>
</evidence>
<dbReference type="EMBL" id="JBHTMC010000020">
    <property type="protein sequence ID" value="MFD1263893.1"/>
    <property type="molecule type" value="Genomic_DNA"/>
</dbReference>
<dbReference type="InterPro" id="IPR018060">
    <property type="entry name" value="HTH_AraC"/>
</dbReference>
<evidence type="ECO:0000259" key="4">
    <source>
        <dbReference type="PROSITE" id="PS01124"/>
    </source>
</evidence>
<evidence type="ECO:0000256" key="1">
    <source>
        <dbReference type="ARBA" id="ARBA00023015"/>
    </source>
</evidence>
<keyword evidence="2" id="KW-0238">DNA-binding</keyword>
<sequence>MDHYMVVRYRSGQTPMDRRVEGRWTRKRCTPGDFSLLTRSEQSHWHWTECINVSHTYLSDALMTRVATDITDRPVSEVRLHDILQAQDSVVTGIVDAITTEAEHRGLGGSLYAESLAIQLAVHLFRKYALINFRNDVPVGPLSSSRMRRLDEYLDTHLHEGVTIEQMAETVGLGVWTFSRHFRATKGLSPYDYVTRCRLERAVRLLSTGTQAIKEVAAMCGFADQAHLTRTMRGRMGITPARLRKEGRG</sequence>
<dbReference type="PANTHER" id="PTHR46796:SF6">
    <property type="entry name" value="ARAC SUBFAMILY"/>
    <property type="match status" value="1"/>
</dbReference>
<protein>
    <submittedName>
        <fullName evidence="5">Helix-turn-helix domain-containing protein</fullName>
    </submittedName>
</protein>
<evidence type="ECO:0000313" key="5">
    <source>
        <dbReference type="EMBL" id="MFD1263893.1"/>
    </source>
</evidence>
<dbReference type="Proteomes" id="UP001597158">
    <property type="component" value="Unassembled WGS sequence"/>
</dbReference>
<gene>
    <name evidence="5" type="ORF">ACFQ4M_09870</name>
</gene>
<comment type="caution">
    <text evidence="5">The sequence shown here is derived from an EMBL/GenBank/DDBJ whole genome shotgun (WGS) entry which is preliminary data.</text>
</comment>
<dbReference type="PANTHER" id="PTHR46796">
    <property type="entry name" value="HTH-TYPE TRANSCRIPTIONAL ACTIVATOR RHAS-RELATED"/>
    <property type="match status" value="1"/>
</dbReference>
<dbReference type="RefSeq" id="WP_198291761.1">
    <property type="nucleotide sequence ID" value="NZ_JARQZE010000005.1"/>
</dbReference>
<keyword evidence="3" id="KW-0804">Transcription</keyword>